<dbReference type="InterPro" id="IPR003691">
    <property type="entry name" value="FluC"/>
</dbReference>
<organism evidence="12 13">
    <name type="scientific">Flagellimonas aquimarina</name>
    <dbReference type="NCBI Taxonomy" id="2201895"/>
    <lineage>
        <taxon>Bacteria</taxon>
        <taxon>Pseudomonadati</taxon>
        <taxon>Bacteroidota</taxon>
        <taxon>Flavobacteriia</taxon>
        <taxon>Flavobacteriales</taxon>
        <taxon>Flavobacteriaceae</taxon>
        <taxon>Flagellimonas</taxon>
    </lineage>
</organism>
<dbReference type="Proteomes" id="UP000245762">
    <property type="component" value="Unassembled WGS sequence"/>
</dbReference>
<evidence type="ECO:0000256" key="9">
    <source>
        <dbReference type="ARBA" id="ARBA00035120"/>
    </source>
</evidence>
<evidence type="ECO:0000256" key="11">
    <source>
        <dbReference type="HAMAP-Rule" id="MF_00454"/>
    </source>
</evidence>
<keyword evidence="6 11" id="KW-0406">Ion transport</keyword>
<evidence type="ECO:0000256" key="4">
    <source>
        <dbReference type="ARBA" id="ARBA00022692"/>
    </source>
</evidence>
<reference evidence="12 13" key="1">
    <citation type="submission" date="2018-05" db="EMBL/GenBank/DDBJ databases">
        <title>Complete genome sequence of Flagellimonas aquimarina ECD12 isolated from seaweed Ecklonia cava.</title>
        <authorList>
            <person name="Choi S."/>
            <person name="Seong C."/>
        </authorList>
    </citation>
    <scope>NUCLEOTIDE SEQUENCE [LARGE SCALE GENOMIC DNA]</scope>
    <source>
        <strain evidence="12 13">ECD12</strain>
    </source>
</reference>
<dbReference type="NCBIfam" id="TIGR00494">
    <property type="entry name" value="crcB"/>
    <property type="match status" value="1"/>
</dbReference>
<dbReference type="HAMAP" id="MF_00454">
    <property type="entry name" value="FluC"/>
    <property type="match status" value="1"/>
</dbReference>
<evidence type="ECO:0000256" key="3">
    <source>
        <dbReference type="ARBA" id="ARBA00022519"/>
    </source>
</evidence>
<feature type="binding site" evidence="11">
    <location>
        <position position="77"/>
    </location>
    <ligand>
        <name>Na(+)</name>
        <dbReference type="ChEBI" id="CHEBI:29101"/>
        <note>structural</note>
    </ligand>
</feature>
<feature type="transmembrane region" description="Helical" evidence="11">
    <location>
        <begin position="96"/>
        <end position="119"/>
    </location>
</feature>
<keyword evidence="4 11" id="KW-0812">Transmembrane</keyword>
<dbReference type="Pfam" id="PF02537">
    <property type="entry name" value="CRCB"/>
    <property type="match status" value="1"/>
</dbReference>
<evidence type="ECO:0000256" key="10">
    <source>
        <dbReference type="ARBA" id="ARBA00035585"/>
    </source>
</evidence>
<accession>A0A316L205</accession>
<evidence type="ECO:0000313" key="13">
    <source>
        <dbReference type="Proteomes" id="UP000245762"/>
    </source>
</evidence>
<keyword evidence="3" id="KW-0997">Cell inner membrane</keyword>
<keyword evidence="5 11" id="KW-1133">Transmembrane helix</keyword>
<dbReference type="EMBL" id="QGEG01000002">
    <property type="protein sequence ID" value="PWL38223.1"/>
    <property type="molecule type" value="Genomic_DNA"/>
</dbReference>
<feature type="transmembrane region" description="Helical" evidence="11">
    <location>
        <begin position="32"/>
        <end position="53"/>
    </location>
</feature>
<evidence type="ECO:0000256" key="2">
    <source>
        <dbReference type="ARBA" id="ARBA00022475"/>
    </source>
</evidence>
<keyword evidence="7 11" id="KW-0472">Membrane</keyword>
<keyword evidence="11" id="KW-0479">Metal-binding</keyword>
<keyword evidence="11" id="KW-0813">Transport</keyword>
<comment type="similarity">
    <text evidence="9 11">Belongs to the fluoride channel Fluc/FEX (TC 1.A.43) family.</text>
</comment>
<evidence type="ECO:0000256" key="7">
    <source>
        <dbReference type="ARBA" id="ARBA00023136"/>
    </source>
</evidence>
<dbReference type="RefSeq" id="WP_109662002.1">
    <property type="nucleotide sequence ID" value="NZ_QGEG01000002.1"/>
</dbReference>
<feature type="binding site" evidence="11">
    <location>
        <position position="74"/>
    </location>
    <ligand>
        <name>Na(+)</name>
        <dbReference type="ChEBI" id="CHEBI:29101"/>
        <note>structural</note>
    </ligand>
</feature>
<keyword evidence="13" id="KW-1185">Reference proteome</keyword>
<comment type="subcellular location">
    <subcellularLocation>
        <location evidence="1 11">Cell membrane</location>
        <topology evidence="1 11">Multi-pass membrane protein</topology>
    </subcellularLocation>
</comment>
<proteinExistence type="inferred from homology"/>
<comment type="activity regulation">
    <text evidence="11">Na(+) is not transported, but it plays an essential structural role and its presence is essential for fluoride channel function.</text>
</comment>
<evidence type="ECO:0000313" key="12">
    <source>
        <dbReference type="EMBL" id="PWL38223.1"/>
    </source>
</evidence>
<gene>
    <name evidence="11 12" type="primary">crcB</name>
    <name evidence="11" type="synonym">fluC</name>
    <name evidence="12" type="ORF">DKG77_08050</name>
</gene>
<keyword evidence="8 11" id="KW-0407">Ion channel</keyword>
<dbReference type="AlphaFoldDB" id="A0A316L205"/>
<dbReference type="GO" id="GO:0062054">
    <property type="term" value="F:fluoride channel activity"/>
    <property type="evidence" value="ECO:0007669"/>
    <property type="project" value="UniProtKB-UniRule"/>
</dbReference>
<keyword evidence="11" id="KW-0915">Sodium</keyword>
<sequence>MKQALLVFLGGGLGSVLRYVISKPLNILLHNFFLGTFLVNIFGCLLIGVILGLSSRNNLLSINSTLFLATGFCGGFTTFSAFAFEKHSLLKNSELFHFSVYTIASIVVGVLAVALGLWLSKLGE</sequence>
<dbReference type="PANTHER" id="PTHR28259">
    <property type="entry name" value="FLUORIDE EXPORT PROTEIN 1-RELATED"/>
    <property type="match status" value="1"/>
</dbReference>
<evidence type="ECO:0000256" key="5">
    <source>
        <dbReference type="ARBA" id="ARBA00022989"/>
    </source>
</evidence>
<evidence type="ECO:0000256" key="8">
    <source>
        <dbReference type="ARBA" id="ARBA00023303"/>
    </source>
</evidence>
<dbReference type="GO" id="GO:0005886">
    <property type="term" value="C:plasma membrane"/>
    <property type="evidence" value="ECO:0007669"/>
    <property type="project" value="UniProtKB-SubCell"/>
</dbReference>
<feature type="transmembrane region" description="Helical" evidence="11">
    <location>
        <begin position="65"/>
        <end position="84"/>
    </location>
</feature>
<dbReference type="GO" id="GO:0046872">
    <property type="term" value="F:metal ion binding"/>
    <property type="evidence" value="ECO:0007669"/>
    <property type="project" value="UniProtKB-KW"/>
</dbReference>
<protein>
    <recommendedName>
        <fullName evidence="11">Fluoride-specific ion channel FluC</fullName>
    </recommendedName>
</protein>
<dbReference type="OrthoDB" id="9815830at2"/>
<keyword evidence="2 11" id="KW-1003">Cell membrane</keyword>
<evidence type="ECO:0000256" key="6">
    <source>
        <dbReference type="ARBA" id="ARBA00023065"/>
    </source>
</evidence>
<evidence type="ECO:0000256" key="1">
    <source>
        <dbReference type="ARBA" id="ARBA00004651"/>
    </source>
</evidence>
<dbReference type="PANTHER" id="PTHR28259:SF1">
    <property type="entry name" value="FLUORIDE EXPORT PROTEIN 1-RELATED"/>
    <property type="match status" value="1"/>
</dbReference>
<name>A0A316L205_9FLAO</name>
<dbReference type="GO" id="GO:0140114">
    <property type="term" value="P:cellular detoxification of fluoride"/>
    <property type="evidence" value="ECO:0007669"/>
    <property type="project" value="UniProtKB-UniRule"/>
</dbReference>
<comment type="caution">
    <text evidence="12">The sequence shown here is derived from an EMBL/GenBank/DDBJ whole genome shotgun (WGS) entry which is preliminary data.</text>
</comment>
<comment type="catalytic activity">
    <reaction evidence="10">
        <text>fluoride(in) = fluoride(out)</text>
        <dbReference type="Rhea" id="RHEA:76159"/>
        <dbReference type="ChEBI" id="CHEBI:17051"/>
    </reaction>
    <physiologicalReaction direction="left-to-right" evidence="10">
        <dbReference type="Rhea" id="RHEA:76160"/>
    </physiologicalReaction>
</comment>
<comment type="function">
    <text evidence="11">Fluoride-specific ion channel. Important for reducing fluoride concentration in the cell, thus reducing its toxicity.</text>
</comment>